<name>A0ABP8W8B6_9MICO</name>
<evidence type="ECO:0000313" key="2">
    <source>
        <dbReference type="Proteomes" id="UP001501295"/>
    </source>
</evidence>
<dbReference type="Proteomes" id="UP001501295">
    <property type="component" value="Unassembled WGS sequence"/>
</dbReference>
<sequence length="55" mass="6030">MSIAPAPSPDTERFDDDLLVLTAEGNNDASTVFYERTASRLHGLVRRVLIDPAQS</sequence>
<evidence type="ECO:0000313" key="1">
    <source>
        <dbReference type="EMBL" id="GAA4683227.1"/>
    </source>
</evidence>
<keyword evidence="2" id="KW-1185">Reference proteome</keyword>
<proteinExistence type="predicted"/>
<comment type="caution">
    <text evidence="1">The sequence shown here is derived from an EMBL/GenBank/DDBJ whole genome shotgun (WGS) entry which is preliminary data.</text>
</comment>
<accession>A0ABP8W8B6</accession>
<dbReference type="EMBL" id="BAABLM010000009">
    <property type="protein sequence ID" value="GAA4683227.1"/>
    <property type="molecule type" value="Genomic_DNA"/>
</dbReference>
<reference evidence="2" key="1">
    <citation type="journal article" date="2019" name="Int. J. Syst. Evol. Microbiol.">
        <title>The Global Catalogue of Microorganisms (GCM) 10K type strain sequencing project: providing services to taxonomists for standard genome sequencing and annotation.</title>
        <authorList>
            <consortium name="The Broad Institute Genomics Platform"/>
            <consortium name="The Broad Institute Genome Sequencing Center for Infectious Disease"/>
            <person name="Wu L."/>
            <person name="Ma J."/>
        </authorList>
    </citation>
    <scope>NUCLEOTIDE SEQUENCE [LARGE SCALE GENOMIC DNA]</scope>
    <source>
        <strain evidence="2">JCM 18956</strain>
    </source>
</reference>
<gene>
    <name evidence="1" type="ORF">GCM10025780_31130</name>
</gene>
<organism evidence="1 2">
    <name type="scientific">Frondihabitans cladoniiphilus</name>
    <dbReference type="NCBI Taxonomy" id="715785"/>
    <lineage>
        <taxon>Bacteria</taxon>
        <taxon>Bacillati</taxon>
        <taxon>Actinomycetota</taxon>
        <taxon>Actinomycetes</taxon>
        <taxon>Micrococcales</taxon>
        <taxon>Microbacteriaceae</taxon>
        <taxon>Frondihabitans</taxon>
    </lineage>
</organism>
<protein>
    <submittedName>
        <fullName evidence="1">Uncharacterized protein</fullName>
    </submittedName>
</protein>